<dbReference type="Pfam" id="PF18937">
    <property type="entry name" value="DUF5685"/>
    <property type="match status" value="1"/>
</dbReference>
<dbReference type="InterPro" id="IPR043740">
    <property type="entry name" value="DUF5685"/>
</dbReference>
<dbReference type="AlphaFoldDB" id="F6BJM4"/>
<proteinExistence type="predicted"/>
<dbReference type="STRING" id="858215.Thexy_1951"/>
<name>F6BJM4_THEXL</name>
<keyword evidence="2" id="KW-1185">Reference proteome</keyword>
<dbReference type="EMBL" id="CP002739">
    <property type="protein sequence ID" value="AEF17970.1"/>
    <property type="molecule type" value="Genomic_DNA"/>
</dbReference>
<dbReference type="RefSeq" id="WP_013788700.1">
    <property type="nucleotide sequence ID" value="NC_015555.1"/>
</dbReference>
<evidence type="ECO:0000313" key="1">
    <source>
        <dbReference type="EMBL" id="AEF17970.1"/>
    </source>
</evidence>
<dbReference type="HOGENOM" id="CLU_067295_0_0_9"/>
<protein>
    <submittedName>
        <fullName evidence="1">Uncharacterized protein</fullName>
    </submittedName>
</protein>
<accession>F6BJM4</accession>
<dbReference type="Proteomes" id="UP000007239">
    <property type="component" value="Chromosome"/>
</dbReference>
<evidence type="ECO:0000313" key="2">
    <source>
        <dbReference type="Proteomes" id="UP000007239"/>
    </source>
</evidence>
<dbReference type="KEGG" id="txy:Thexy_1951"/>
<organism evidence="1 2">
    <name type="scientific">Thermoanaerobacterium xylanolyticum (strain ATCC 49914 / DSM 7097 / LX-11)</name>
    <dbReference type="NCBI Taxonomy" id="858215"/>
    <lineage>
        <taxon>Bacteria</taxon>
        <taxon>Bacillati</taxon>
        <taxon>Bacillota</taxon>
        <taxon>Clostridia</taxon>
        <taxon>Thermoanaerobacterales</taxon>
        <taxon>Thermoanaerobacteraceae</taxon>
        <taxon>Thermoanaerobacterium</taxon>
    </lineage>
</organism>
<sequence length="300" mass="35303">MFGYIKPYKPEMKIKDYDVFKAYYCGLCKEIGRKYGEISRLTLNYELTYLAIFLSALSDEEICIREESCVANPFKKKPIIKENPYIAYAADMNAILMYYKFLDDKEDDKSLNATLLEPFFKTKFRKSYKSYSKKAEKIKGYLEVLKSLEETKCSSVDVASEPFANVMKEMFLIDDLKIGDEDYAKVGQIAYHLGRFVYILDAYDDLKNDLENGSYNPFIYQYNLSYDKMQEDELEPMLEEIKEWTKFNLTFTLSTIVKLYEQLKLKKNVGIIDNIFRIGLYMEFMRVMEGDKSCKIRTKS</sequence>
<gene>
    <name evidence="1" type="ordered locus">Thexy_1951</name>
</gene>
<reference evidence="1" key="1">
    <citation type="submission" date="2011-05" db="EMBL/GenBank/DDBJ databases">
        <title>Complete sequence of Thermoanaerobacterium xylanolyticum LX-11.</title>
        <authorList>
            <consortium name="US DOE Joint Genome Institute"/>
            <person name="Lucas S."/>
            <person name="Han J."/>
            <person name="Lapidus A."/>
            <person name="Cheng J.-F."/>
            <person name="Goodwin L."/>
            <person name="Pitluck S."/>
            <person name="Peters L."/>
            <person name="Mikhailova N."/>
            <person name="Lu M."/>
            <person name="Han C."/>
            <person name="Tapia R."/>
            <person name="Land M."/>
            <person name="Hauser L."/>
            <person name="Kyrpides N."/>
            <person name="Ivanova N."/>
            <person name="Pagani I."/>
            <person name="Hemme C."/>
            <person name="Woyke T."/>
        </authorList>
    </citation>
    <scope>NUCLEOTIDE SEQUENCE</scope>
    <source>
        <strain evidence="1">LX-11</strain>
    </source>
</reference>
<dbReference type="eggNOG" id="ENOG502Z8PZ">
    <property type="taxonomic scope" value="Bacteria"/>
</dbReference>